<evidence type="ECO:0000259" key="8">
    <source>
        <dbReference type="Pfam" id="PF02465"/>
    </source>
</evidence>
<dbReference type="GO" id="GO:0009424">
    <property type="term" value="C:bacterial-type flagellum hook"/>
    <property type="evidence" value="ECO:0007669"/>
    <property type="project" value="InterPro"/>
</dbReference>
<keyword evidence="10" id="KW-0969">Cilium</keyword>
<evidence type="ECO:0000256" key="1">
    <source>
        <dbReference type="ARBA" id="ARBA00004365"/>
    </source>
</evidence>
<accession>A0A518G508</accession>
<comment type="subunit">
    <text evidence="3">Homopentamer.</text>
</comment>
<dbReference type="Pfam" id="PF02465">
    <property type="entry name" value="FliD_N"/>
    <property type="match status" value="1"/>
</dbReference>
<name>A0A518G508_9BACT</name>
<dbReference type="Proteomes" id="UP000318017">
    <property type="component" value="Chromosome"/>
</dbReference>
<reference evidence="10 11" key="1">
    <citation type="submission" date="2019-02" db="EMBL/GenBank/DDBJ databases">
        <title>Deep-cultivation of Planctomycetes and their phenomic and genomic characterization uncovers novel biology.</title>
        <authorList>
            <person name="Wiegand S."/>
            <person name="Jogler M."/>
            <person name="Boedeker C."/>
            <person name="Pinto D."/>
            <person name="Vollmers J."/>
            <person name="Rivas-Marin E."/>
            <person name="Kohn T."/>
            <person name="Peeters S.H."/>
            <person name="Heuer A."/>
            <person name="Rast P."/>
            <person name="Oberbeckmann S."/>
            <person name="Bunk B."/>
            <person name="Jeske O."/>
            <person name="Meyerdierks A."/>
            <person name="Storesund J.E."/>
            <person name="Kallscheuer N."/>
            <person name="Luecker S."/>
            <person name="Lage O.M."/>
            <person name="Pohl T."/>
            <person name="Merkel B.J."/>
            <person name="Hornburger P."/>
            <person name="Mueller R.-W."/>
            <person name="Bruemmer F."/>
            <person name="Labrenz M."/>
            <person name="Spormann A.M."/>
            <person name="Op den Camp H."/>
            <person name="Overmann J."/>
            <person name="Amann R."/>
            <person name="Jetten M.S.M."/>
            <person name="Mascher T."/>
            <person name="Medema M.H."/>
            <person name="Devos D.P."/>
            <person name="Kaster A.-K."/>
            <person name="Ovreas L."/>
            <person name="Rohde M."/>
            <person name="Galperin M.Y."/>
            <person name="Jogler C."/>
        </authorList>
    </citation>
    <scope>NUCLEOTIDE SEQUENCE [LARGE SCALE GENOMIC DNA]</scope>
    <source>
        <strain evidence="10 11">Q31a</strain>
    </source>
</reference>
<evidence type="ECO:0000256" key="4">
    <source>
        <dbReference type="ARBA" id="ARBA00023054"/>
    </source>
</evidence>
<keyword evidence="4" id="KW-0175">Coiled coil</keyword>
<evidence type="ECO:0000256" key="7">
    <source>
        <dbReference type="ARBA" id="ARBA00033192"/>
    </source>
</evidence>
<organism evidence="10 11">
    <name type="scientific">Aureliella helgolandensis</name>
    <dbReference type="NCBI Taxonomy" id="2527968"/>
    <lineage>
        <taxon>Bacteria</taxon>
        <taxon>Pseudomonadati</taxon>
        <taxon>Planctomycetota</taxon>
        <taxon>Planctomycetia</taxon>
        <taxon>Pirellulales</taxon>
        <taxon>Pirellulaceae</taxon>
        <taxon>Aureliella</taxon>
    </lineage>
</organism>
<dbReference type="InterPro" id="IPR010809">
    <property type="entry name" value="FliD_C"/>
</dbReference>
<keyword evidence="5" id="KW-0975">Bacterial flagellum</keyword>
<evidence type="ECO:0000313" key="11">
    <source>
        <dbReference type="Proteomes" id="UP000318017"/>
    </source>
</evidence>
<dbReference type="PANTHER" id="PTHR30288">
    <property type="entry name" value="FLAGELLAR CAP/ASSEMBLY PROTEIN FLID"/>
    <property type="match status" value="1"/>
</dbReference>
<evidence type="ECO:0000313" key="10">
    <source>
        <dbReference type="EMBL" id="QDV23681.1"/>
    </source>
</evidence>
<evidence type="ECO:0000259" key="9">
    <source>
        <dbReference type="Pfam" id="PF07195"/>
    </source>
</evidence>
<dbReference type="OrthoDB" id="244268at2"/>
<evidence type="ECO:0000256" key="5">
    <source>
        <dbReference type="ARBA" id="ARBA00023143"/>
    </source>
</evidence>
<dbReference type="KEGG" id="ahel:Q31a_19860"/>
<proteinExistence type="inferred from homology"/>
<sequence>MGRIQSSVGLVTGVAIDDTVDQLMGLNAVPRDRLVSRTTQLQQEQTAVTELMTQIVGLQLSTDRLGQDSLYSATSVTSSKSDVLTAKNTGSAKLGSYSFIPVRQAQSQQLTSSLYSSSAQKLTEGEIVIHQGGFLDESVSLDELNGGAGVSRGAIRITDRSGASQKIDLRFAENANDVVDAINSNDALGIVASLEGDHFVLKDISGATLSNLKVEDVDGGTTARDLGLSGISTTDTTAEGRSVQTLAVNTSLRSLLDGRGIDLPSSGAALKFSLKDGTSFSLTSEIDTQTGSVGQLLDEINAAGNGKVEAQISTDGKSVAINDLTSGSASFTISSPQGDLAAQLGLDVAASGGTITGDHLIAGLSDTLLDSLSVGGGYPSLGDLDITNRAGSTTTIDLSGARTLHDVIDTINDASAGVTAQLNRTKTGIEILDTTGSTSHDLVIADGDATDSASKLQIEGAFAKSSVDSGSLNKKYVTRSTSLQDFNHGQEFPLGAFKITDSAGKSVSLNLSTRQPETIGNVIDEINKLGIGVEARLNETGDGLLLLDTANGSGSLTVSDVGNSSSAKTLGIAGTSSALTVGGTAAVGIDGAQTIRIKTDSETTLANLAEQINALGSSPVNANILNLNSSGGVRLMLNSTSSGAQGRVALDSDIGITFSETTRGQNALLAFGANGTSGGVLVSSATNTFDGIVEDVQFTIADTSTSPVTVTVSENTETISKQVEAFVTQFNKMRDKLDSLTVFDVDTNSVGVLFGSSSALRVDLGYGRLLSGAFRGAGDISSLREVGIQLNENGKLDFDKEKFSSAIAKDPGAVKEFFTTEDSGFAAKAKALADSLASVETGSLLNRSNSLQSQIEQNNKRIESFNTRLDKQRTRLLTQFYNMEQTIAKLQQNLTSINGLQIIPPLGS</sequence>
<feature type="domain" description="Flagellar hook-associated protein 2 N-terminal" evidence="8">
    <location>
        <begin position="13"/>
        <end position="107"/>
    </location>
</feature>
<keyword evidence="10" id="KW-0966">Cell projection</keyword>
<comment type="subcellular location">
    <subcellularLocation>
        <location evidence="1">Bacterial flagellum</location>
    </subcellularLocation>
</comment>
<gene>
    <name evidence="10" type="primary">fliD</name>
    <name evidence="10" type="ORF">Q31a_19860</name>
</gene>
<dbReference type="Pfam" id="PF07195">
    <property type="entry name" value="FliD_C"/>
    <property type="match status" value="1"/>
</dbReference>
<protein>
    <recommendedName>
        <fullName evidence="7">Filament cap protein</fullName>
    </recommendedName>
    <alternativeName>
        <fullName evidence="6">Flagellar cap protein</fullName>
    </alternativeName>
</protein>
<evidence type="ECO:0000256" key="6">
    <source>
        <dbReference type="ARBA" id="ARBA00033074"/>
    </source>
</evidence>
<feature type="domain" description="Flagellar hook-associated protein 2 C-terminal" evidence="9">
    <location>
        <begin position="678"/>
        <end position="892"/>
    </location>
</feature>
<evidence type="ECO:0000256" key="2">
    <source>
        <dbReference type="ARBA" id="ARBA00009764"/>
    </source>
</evidence>
<dbReference type="GO" id="GO:0007155">
    <property type="term" value="P:cell adhesion"/>
    <property type="evidence" value="ECO:0007669"/>
    <property type="project" value="InterPro"/>
</dbReference>
<dbReference type="AlphaFoldDB" id="A0A518G508"/>
<dbReference type="RefSeq" id="WP_145076770.1">
    <property type="nucleotide sequence ID" value="NZ_CP036298.1"/>
</dbReference>
<dbReference type="GO" id="GO:0009421">
    <property type="term" value="C:bacterial-type flagellum filament cap"/>
    <property type="evidence" value="ECO:0007669"/>
    <property type="project" value="InterPro"/>
</dbReference>
<comment type="similarity">
    <text evidence="2">Belongs to the FliD family.</text>
</comment>
<keyword evidence="10" id="KW-0282">Flagellum</keyword>
<dbReference type="GO" id="GO:0071973">
    <property type="term" value="P:bacterial-type flagellum-dependent cell motility"/>
    <property type="evidence" value="ECO:0007669"/>
    <property type="project" value="TreeGrafter"/>
</dbReference>
<dbReference type="InterPro" id="IPR040026">
    <property type="entry name" value="FliD"/>
</dbReference>
<dbReference type="InterPro" id="IPR003481">
    <property type="entry name" value="FliD_N"/>
</dbReference>
<dbReference type="EMBL" id="CP036298">
    <property type="protein sequence ID" value="QDV23681.1"/>
    <property type="molecule type" value="Genomic_DNA"/>
</dbReference>
<keyword evidence="11" id="KW-1185">Reference proteome</keyword>
<dbReference type="PANTHER" id="PTHR30288:SF0">
    <property type="entry name" value="FLAGELLAR HOOK-ASSOCIATED PROTEIN 2"/>
    <property type="match status" value="1"/>
</dbReference>
<evidence type="ECO:0000256" key="3">
    <source>
        <dbReference type="ARBA" id="ARBA00011255"/>
    </source>
</evidence>